<protein>
    <submittedName>
        <fullName evidence="1">Uncharacterized protein</fullName>
    </submittedName>
</protein>
<proteinExistence type="predicted"/>
<dbReference type="EMBL" id="MT142454">
    <property type="protein sequence ID" value="QJA81297.1"/>
    <property type="molecule type" value="Genomic_DNA"/>
</dbReference>
<dbReference type="EMBL" id="MT144863">
    <property type="protein sequence ID" value="QJI00601.1"/>
    <property type="molecule type" value="Genomic_DNA"/>
</dbReference>
<evidence type="ECO:0000313" key="3">
    <source>
        <dbReference type="EMBL" id="QJI00601.1"/>
    </source>
</evidence>
<gene>
    <name evidence="2" type="ORF">MM415A00556_0017</name>
    <name evidence="1" type="ORF">MM415B00751_0020</name>
    <name evidence="3" type="ORF">TM448B01999_0009</name>
</gene>
<reference evidence="1" key="1">
    <citation type="submission" date="2020-03" db="EMBL/GenBank/DDBJ databases">
        <title>The deep terrestrial virosphere.</title>
        <authorList>
            <person name="Holmfeldt K."/>
            <person name="Nilsson E."/>
            <person name="Simone D."/>
            <person name="Lopez-Fernandez M."/>
            <person name="Wu X."/>
            <person name="de Brujin I."/>
            <person name="Lundin D."/>
            <person name="Andersson A."/>
            <person name="Bertilsson S."/>
            <person name="Dopson M."/>
        </authorList>
    </citation>
    <scope>NUCLEOTIDE SEQUENCE</scope>
    <source>
        <strain evidence="2">MM415A00556</strain>
        <strain evidence="1">MM415B00751</strain>
        <strain evidence="3">TM448B01999</strain>
    </source>
</reference>
<accession>A0A6M3IZ33</accession>
<organism evidence="1">
    <name type="scientific">viral metagenome</name>
    <dbReference type="NCBI Taxonomy" id="1070528"/>
    <lineage>
        <taxon>unclassified sequences</taxon>
        <taxon>metagenomes</taxon>
        <taxon>organismal metagenomes</taxon>
    </lineage>
</organism>
<evidence type="ECO:0000313" key="1">
    <source>
        <dbReference type="EMBL" id="QJA62584.1"/>
    </source>
</evidence>
<evidence type="ECO:0000313" key="2">
    <source>
        <dbReference type="EMBL" id="QJA81297.1"/>
    </source>
</evidence>
<dbReference type="AlphaFoldDB" id="A0A6M3IZ33"/>
<sequence>MIEKITDPSVDEETKIEDIAGNLYARILEETEKMLKSQLEKLGVEFPGRKLGASEYFDYVGIGLKKYIYSDDSLALASYEYNGIKILGVRISENRMGIEFDIPELKTENPRGLNESGEKQGP</sequence>
<dbReference type="EMBL" id="MT141475">
    <property type="protein sequence ID" value="QJA62584.1"/>
    <property type="molecule type" value="Genomic_DNA"/>
</dbReference>
<name>A0A6M3IZ33_9ZZZZ</name>